<keyword evidence="7 10" id="KW-0472">Membrane</keyword>
<dbReference type="InterPro" id="IPR039426">
    <property type="entry name" value="TonB-dep_rcpt-like"/>
</dbReference>
<dbReference type="PANTHER" id="PTHR30069">
    <property type="entry name" value="TONB-DEPENDENT OUTER MEMBRANE RECEPTOR"/>
    <property type="match status" value="1"/>
</dbReference>
<dbReference type="Pfam" id="PF00593">
    <property type="entry name" value="TonB_dep_Rec_b-barrel"/>
    <property type="match status" value="1"/>
</dbReference>
<evidence type="ECO:0000256" key="10">
    <source>
        <dbReference type="PROSITE-ProRule" id="PRU01360"/>
    </source>
</evidence>
<gene>
    <name evidence="12" type="ORF">ENJ67_04150</name>
</gene>
<proteinExistence type="inferred from homology"/>
<keyword evidence="5" id="KW-0732">Signal</keyword>
<sequence>GTGYNAPTLGQLYGQWGANPNLKPEKSRTSDITFGNDTVWLTGFYNEITDLIEYDWTLGYQQTSGKSKFKGIELGYDDFYFDTLGVKALYTYLEAKNADKENLSRRPQQQLNISLNYYLSDDIDFGLNAQYIGKRYDKADNQGAQTGKYTTADLVANFQANKNLKFYAKINNISDKYYQTIDGYATAGRSLYVGLNLKY</sequence>
<dbReference type="PANTHER" id="PTHR30069:SF29">
    <property type="entry name" value="HEMOGLOBIN AND HEMOGLOBIN-HAPTOGLOBIN-BINDING PROTEIN 1-RELATED"/>
    <property type="match status" value="1"/>
</dbReference>
<evidence type="ECO:0000256" key="5">
    <source>
        <dbReference type="ARBA" id="ARBA00022729"/>
    </source>
</evidence>
<keyword evidence="9 10" id="KW-0998">Cell outer membrane</keyword>
<feature type="domain" description="TonB-dependent receptor-like beta-barrel" evidence="11">
    <location>
        <begin position="1"/>
        <end position="173"/>
    </location>
</feature>
<evidence type="ECO:0000256" key="9">
    <source>
        <dbReference type="ARBA" id="ARBA00023237"/>
    </source>
</evidence>
<keyword evidence="3 10" id="KW-1134">Transmembrane beta strand</keyword>
<keyword evidence="6" id="KW-0798">TonB box</keyword>
<organism evidence="12">
    <name type="scientific">Sulfurimonas autotrophica</name>
    <dbReference type="NCBI Taxonomy" id="202747"/>
    <lineage>
        <taxon>Bacteria</taxon>
        <taxon>Pseudomonadati</taxon>
        <taxon>Campylobacterota</taxon>
        <taxon>Epsilonproteobacteria</taxon>
        <taxon>Campylobacterales</taxon>
        <taxon>Sulfurimonadaceae</taxon>
        <taxon>Sulfurimonas</taxon>
    </lineage>
</organism>
<comment type="similarity">
    <text evidence="10">Belongs to the TonB-dependent receptor family.</text>
</comment>
<evidence type="ECO:0000256" key="8">
    <source>
        <dbReference type="ARBA" id="ARBA00023170"/>
    </source>
</evidence>
<name>A0A7C3C3W5_9BACT</name>
<keyword evidence="2 10" id="KW-0813">Transport</keyword>
<evidence type="ECO:0000259" key="11">
    <source>
        <dbReference type="Pfam" id="PF00593"/>
    </source>
</evidence>
<dbReference type="GO" id="GO:0044718">
    <property type="term" value="P:siderophore transmembrane transport"/>
    <property type="evidence" value="ECO:0007669"/>
    <property type="project" value="TreeGrafter"/>
</dbReference>
<evidence type="ECO:0000256" key="2">
    <source>
        <dbReference type="ARBA" id="ARBA00022448"/>
    </source>
</evidence>
<dbReference type="AlphaFoldDB" id="A0A7C3C3W5"/>
<dbReference type="Gene3D" id="2.40.170.20">
    <property type="entry name" value="TonB-dependent receptor, beta-barrel domain"/>
    <property type="match status" value="1"/>
</dbReference>
<evidence type="ECO:0000256" key="4">
    <source>
        <dbReference type="ARBA" id="ARBA00022692"/>
    </source>
</evidence>
<evidence type="ECO:0000256" key="7">
    <source>
        <dbReference type="ARBA" id="ARBA00023136"/>
    </source>
</evidence>
<comment type="caution">
    <text evidence="12">The sequence shown here is derived from an EMBL/GenBank/DDBJ whole genome shotgun (WGS) entry which is preliminary data.</text>
</comment>
<evidence type="ECO:0000256" key="1">
    <source>
        <dbReference type="ARBA" id="ARBA00004571"/>
    </source>
</evidence>
<dbReference type="EMBL" id="DRNH01000223">
    <property type="protein sequence ID" value="HFB53903.1"/>
    <property type="molecule type" value="Genomic_DNA"/>
</dbReference>
<dbReference type="GO" id="GO:0009279">
    <property type="term" value="C:cell outer membrane"/>
    <property type="evidence" value="ECO:0007669"/>
    <property type="project" value="UniProtKB-SubCell"/>
</dbReference>
<reference evidence="12" key="1">
    <citation type="journal article" date="2020" name="mSystems">
        <title>Genome- and Community-Level Interaction Insights into Carbon Utilization and Element Cycling Functions of Hydrothermarchaeota in Hydrothermal Sediment.</title>
        <authorList>
            <person name="Zhou Z."/>
            <person name="Liu Y."/>
            <person name="Xu W."/>
            <person name="Pan J."/>
            <person name="Luo Z.H."/>
            <person name="Li M."/>
        </authorList>
    </citation>
    <scope>NUCLEOTIDE SEQUENCE [LARGE SCALE GENOMIC DNA]</scope>
    <source>
        <strain evidence="12">HyVt-507</strain>
    </source>
</reference>
<dbReference type="InterPro" id="IPR000531">
    <property type="entry name" value="Beta-barrel_TonB"/>
</dbReference>
<keyword evidence="8 12" id="KW-0675">Receptor</keyword>
<evidence type="ECO:0000256" key="6">
    <source>
        <dbReference type="ARBA" id="ARBA00023077"/>
    </source>
</evidence>
<evidence type="ECO:0000256" key="3">
    <source>
        <dbReference type="ARBA" id="ARBA00022452"/>
    </source>
</evidence>
<dbReference type="GO" id="GO:0015344">
    <property type="term" value="F:siderophore uptake transmembrane transporter activity"/>
    <property type="evidence" value="ECO:0007669"/>
    <property type="project" value="TreeGrafter"/>
</dbReference>
<dbReference type="SUPFAM" id="SSF56935">
    <property type="entry name" value="Porins"/>
    <property type="match status" value="1"/>
</dbReference>
<accession>A0A7C3C3W5</accession>
<evidence type="ECO:0000313" key="12">
    <source>
        <dbReference type="EMBL" id="HFB53903.1"/>
    </source>
</evidence>
<comment type="subcellular location">
    <subcellularLocation>
        <location evidence="1 10">Cell outer membrane</location>
        <topology evidence="1 10">Multi-pass membrane protein</topology>
    </subcellularLocation>
</comment>
<keyword evidence="4 10" id="KW-0812">Transmembrane</keyword>
<feature type="non-terminal residue" evidence="12">
    <location>
        <position position="1"/>
    </location>
</feature>
<protein>
    <submittedName>
        <fullName evidence="12">TonB-dependent receptor</fullName>
    </submittedName>
</protein>
<dbReference type="PROSITE" id="PS52016">
    <property type="entry name" value="TONB_DEPENDENT_REC_3"/>
    <property type="match status" value="1"/>
</dbReference>
<dbReference type="Proteomes" id="UP000886390">
    <property type="component" value="Unassembled WGS sequence"/>
</dbReference>
<dbReference type="InterPro" id="IPR036942">
    <property type="entry name" value="Beta-barrel_TonB_sf"/>
</dbReference>